<dbReference type="GO" id="GO:0016787">
    <property type="term" value="F:hydrolase activity"/>
    <property type="evidence" value="ECO:0007669"/>
    <property type="project" value="UniProtKB-KW"/>
</dbReference>
<keyword evidence="2" id="KW-0378">Hydrolase</keyword>
<dbReference type="InterPro" id="IPR025724">
    <property type="entry name" value="GAG-pre-integrase_dom"/>
</dbReference>
<evidence type="ECO:0000259" key="1">
    <source>
        <dbReference type="Pfam" id="PF13976"/>
    </source>
</evidence>
<dbReference type="AlphaFoldDB" id="A0A2K3LC65"/>
<dbReference type="PANTHER" id="PTHR42648">
    <property type="entry name" value="TRANSPOSASE, PUTATIVE-RELATED"/>
    <property type="match status" value="1"/>
</dbReference>
<dbReference type="EMBL" id="ASHM01030136">
    <property type="protein sequence ID" value="PNX76117.1"/>
    <property type="molecule type" value="Genomic_DNA"/>
</dbReference>
<evidence type="ECO:0000313" key="3">
    <source>
        <dbReference type="Proteomes" id="UP000236291"/>
    </source>
</evidence>
<proteinExistence type="predicted"/>
<accession>A0A2K3LC65</accession>
<reference evidence="2 3" key="1">
    <citation type="journal article" date="2014" name="Am. J. Bot.">
        <title>Genome assembly and annotation for red clover (Trifolium pratense; Fabaceae).</title>
        <authorList>
            <person name="Istvanek J."/>
            <person name="Jaros M."/>
            <person name="Krenek A."/>
            <person name="Repkova J."/>
        </authorList>
    </citation>
    <scope>NUCLEOTIDE SEQUENCE [LARGE SCALE GENOMIC DNA]</scope>
    <source>
        <strain evidence="3">cv. Tatra</strain>
        <tissue evidence="2">Young leaves</tissue>
    </source>
</reference>
<dbReference type="InterPro" id="IPR039537">
    <property type="entry name" value="Retrotran_Ty1/copia-like"/>
</dbReference>
<protein>
    <submittedName>
        <fullName evidence="2">Ubiquitin carboxyl-terminal hydrolase</fullName>
    </submittedName>
</protein>
<gene>
    <name evidence="2" type="ORF">L195_g032062</name>
</gene>
<dbReference type="Proteomes" id="UP000236291">
    <property type="component" value="Unassembled WGS sequence"/>
</dbReference>
<reference evidence="2 3" key="2">
    <citation type="journal article" date="2017" name="Front. Plant Sci.">
        <title>Gene Classification and Mining of Molecular Markers Useful in Red Clover (Trifolium pratense) Breeding.</title>
        <authorList>
            <person name="Istvanek J."/>
            <person name="Dluhosova J."/>
            <person name="Dluhos P."/>
            <person name="Patkova L."/>
            <person name="Nedelnik J."/>
            <person name="Repkova J."/>
        </authorList>
    </citation>
    <scope>NUCLEOTIDE SEQUENCE [LARGE SCALE GENOMIC DNA]</scope>
    <source>
        <strain evidence="3">cv. Tatra</strain>
        <tissue evidence="2">Young leaves</tissue>
    </source>
</reference>
<dbReference type="PANTHER" id="PTHR42648:SF18">
    <property type="entry name" value="RETROTRANSPOSON, UNCLASSIFIED-LIKE PROTEIN"/>
    <property type="match status" value="1"/>
</dbReference>
<evidence type="ECO:0000313" key="2">
    <source>
        <dbReference type="EMBL" id="PNX76117.1"/>
    </source>
</evidence>
<feature type="domain" description="GAG-pre-integrase" evidence="1">
    <location>
        <begin position="28"/>
        <end position="68"/>
    </location>
</feature>
<comment type="caution">
    <text evidence="2">The sequence shown here is derived from an EMBL/GenBank/DDBJ whole genome shotgun (WGS) entry which is preliminary data.</text>
</comment>
<sequence length="102" mass="11433">MIVDGVKKKKKKENKMLATVISPRCLQNRYGHLSIKRLNTLAKKEMVKGLPTLPDLDENCADCLTGKQHRDVIHKQATWRASMKLELVHSDICGPIKPASNG</sequence>
<dbReference type="Pfam" id="PF13976">
    <property type="entry name" value="gag_pre-integrs"/>
    <property type="match status" value="1"/>
</dbReference>
<organism evidence="2 3">
    <name type="scientific">Trifolium pratense</name>
    <name type="common">Red clover</name>
    <dbReference type="NCBI Taxonomy" id="57577"/>
    <lineage>
        <taxon>Eukaryota</taxon>
        <taxon>Viridiplantae</taxon>
        <taxon>Streptophyta</taxon>
        <taxon>Embryophyta</taxon>
        <taxon>Tracheophyta</taxon>
        <taxon>Spermatophyta</taxon>
        <taxon>Magnoliopsida</taxon>
        <taxon>eudicotyledons</taxon>
        <taxon>Gunneridae</taxon>
        <taxon>Pentapetalae</taxon>
        <taxon>rosids</taxon>
        <taxon>fabids</taxon>
        <taxon>Fabales</taxon>
        <taxon>Fabaceae</taxon>
        <taxon>Papilionoideae</taxon>
        <taxon>50 kb inversion clade</taxon>
        <taxon>NPAAA clade</taxon>
        <taxon>Hologalegina</taxon>
        <taxon>IRL clade</taxon>
        <taxon>Trifolieae</taxon>
        <taxon>Trifolium</taxon>
    </lineage>
</organism>
<name>A0A2K3LC65_TRIPR</name>